<evidence type="ECO:0000313" key="2">
    <source>
        <dbReference type="EMBL" id="VUS41220.1"/>
    </source>
</evidence>
<dbReference type="SUPFAM" id="SSF49401">
    <property type="entry name" value="Bacterial adhesins"/>
    <property type="match status" value="1"/>
</dbReference>
<evidence type="ECO:0000313" key="3">
    <source>
        <dbReference type="Proteomes" id="UP000317652"/>
    </source>
</evidence>
<feature type="domain" description="Fimbrial-type adhesion" evidence="1">
    <location>
        <begin position="60"/>
        <end position="208"/>
    </location>
</feature>
<dbReference type="InterPro" id="IPR008966">
    <property type="entry name" value="Adhesion_dom_sf"/>
</dbReference>
<organism evidence="2 3">
    <name type="scientific">Klebsiella spallanzanii</name>
    <dbReference type="NCBI Taxonomy" id="2587528"/>
    <lineage>
        <taxon>Bacteria</taxon>
        <taxon>Pseudomonadati</taxon>
        <taxon>Pseudomonadota</taxon>
        <taxon>Gammaproteobacteria</taxon>
        <taxon>Enterobacterales</taxon>
        <taxon>Enterobacteriaceae</taxon>
        <taxon>Klebsiella/Raoultella group</taxon>
        <taxon>Klebsiella</taxon>
    </lineage>
</organism>
<evidence type="ECO:0000259" key="1">
    <source>
        <dbReference type="Pfam" id="PF00419"/>
    </source>
</evidence>
<comment type="caution">
    <text evidence="2">The sequence shown here is derived from an EMBL/GenBank/DDBJ whole genome shotgun (WGS) entry which is preliminary data.</text>
</comment>
<dbReference type="Gene3D" id="2.60.40.1090">
    <property type="entry name" value="Fimbrial-type adhesion domain"/>
    <property type="match status" value="1"/>
</dbReference>
<protein>
    <recommendedName>
        <fullName evidence="1">Fimbrial-type adhesion domain-containing protein</fullName>
    </recommendedName>
</protein>
<proteinExistence type="predicted"/>
<dbReference type="Pfam" id="PF00419">
    <property type="entry name" value="Fimbrial"/>
    <property type="match status" value="1"/>
</dbReference>
<dbReference type="Proteomes" id="UP000317652">
    <property type="component" value="Unassembled WGS sequence"/>
</dbReference>
<accession>A0ABY6VD08</accession>
<dbReference type="PANTHER" id="PTHR33420">
    <property type="entry name" value="FIMBRIAL SUBUNIT ELFA-RELATED"/>
    <property type="match status" value="1"/>
</dbReference>
<sequence>MMSLNIFGSGQKVRMVAMRIKYVKTSAKSLLLLFISGIGFLLSSTMPAWAYDAASTVNFNVTGTIEEPVCEVSIKPSENIDLGTVSYQHLTGKPGANSENIPVYLEFENCSKGTASVTITFSGSYYDSTYSMIYKNAQTDSSGAKGVGLQLVSLKGAKSLGPGDQYTYTFSDEPGGHVFDMIARMYTPYGQITAGGVIFTSTFNVSYK</sequence>
<dbReference type="InterPro" id="IPR036937">
    <property type="entry name" value="Adhesion_dom_fimbrial_sf"/>
</dbReference>
<dbReference type="RefSeq" id="WP_142981510.1">
    <property type="nucleotide sequence ID" value="NZ_CABGGS010000008.1"/>
</dbReference>
<gene>
    <name evidence="2" type="ORF">SB6411_05448</name>
</gene>
<dbReference type="InterPro" id="IPR000259">
    <property type="entry name" value="Adhesion_dom_fimbrial"/>
</dbReference>
<dbReference type="EMBL" id="CABGGS010000008">
    <property type="protein sequence ID" value="VUS41220.1"/>
    <property type="molecule type" value="Genomic_DNA"/>
</dbReference>
<name>A0ABY6VD08_9ENTR</name>
<dbReference type="InterPro" id="IPR050263">
    <property type="entry name" value="Bact_Fimbrial_Adh_Pro"/>
</dbReference>
<dbReference type="PANTHER" id="PTHR33420:SF27">
    <property type="entry name" value="PROTEIN FIMG"/>
    <property type="match status" value="1"/>
</dbReference>
<keyword evidence="3" id="KW-1185">Reference proteome</keyword>
<reference evidence="2 3" key="1">
    <citation type="submission" date="2019-07" db="EMBL/GenBank/DDBJ databases">
        <authorList>
            <person name="Brisse S."/>
            <person name="Rodrigues C."/>
            <person name="Thorpe H."/>
        </authorList>
    </citation>
    <scope>NUCLEOTIDE SEQUENCE [LARGE SCALE GENOMIC DNA]</scope>
    <source>
        <strain evidence="2">SB6411</strain>
    </source>
</reference>